<accession>A0A171DK79</accession>
<evidence type="ECO:0000259" key="4">
    <source>
        <dbReference type="Pfam" id="PF08545"/>
    </source>
</evidence>
<evidence type="ECO:0000256" key="1">
    <source>
        <dbReference type="ARBA" id="ARBA00022679"/>
    </source>
</evidence>
<evidence type="ECO:0000259" key="3">
    <source>
        <dbReference type="Pfam" id="PF08541"/>
    </source>
</evidence>
<dbReference type="GO" id="GO:0004315">
    <property type="term" value="F:3-oxoacyl-[acyl-carrier-protein] synthase activity"/>
    <property type="evidence" value="ECO:0007669"/>
    <property type="project" value="InterPro"/>
</dbReference>
<proteinExistence type="predicted"/>
<evidence type="ECO:0000256" key="2">
    <source>
        <dbReference type="ARBA" id="ARBA00023315"/>
    </source>
</evidence>
<dbReference type="PANTHER" id="PTHR34069:SF2">
    <property type="entry name" value="BETA-KETOACYL-[ACYL-CARRIER-PROTEIN] SYNTHASE III"/>
    <property type="match status" value="1"/>
</dbReference>
<dbReference type="InterPro" id="IPR016039">
    <property type="entry name" value="Thiolase-like"/>
</dbReference>
<dbReference type="RefSeq" id="WP_231647502.1">
    <property type="nucleotide sequence ID" value="NZ_BDCX01000012.1"/>
</dbReference>
<dbReference type="Pfam" id="PF08541">
    <property type="entry name" value="ACP_syn_III_C"/>
    <property type="match status" value="1"/>
</dbReference>
<comment type="caution">
    <text evidence="5">The sequence shown here is derived from an EMBL/GenBank/DDBJ whole genome shotgun (WGS) entry which is preliminary data.</text>
</comment>
<dbReference type="Gene3D" id="3.40.47.10">
    <property type="match status" value="2"/>
</dbReference>
<keyword evidence="2" id="KW-0012">Acyltransferase</keyword>
<dbReference type="SUPFAM" id="SSF53901">
    <property type="entry name" value="Thiolase-like"/>
    <property type="match status" value="1"/>
</dbReference>
<feature type="domain" description="Beta-ketoacyl-[acyl-carrier-protein] synthase III C-terminal" evidence="3">
    <location>
        <begin position="299"/>
        <end position="383"/>
    </location>
</feature>
<dbReference type="GO" id="GO:0006633">
    <property type="term" value="P:fatty acid biosynthetic process"/>
    <property type="evidence" value="ECO:0007669"/>
    <property type="project" value="InterPro"/>
</dbReference>
<dbReference type="InterPro" id="IPR013751">
    <property type="entry name" value="ACP_syn_III_N"/>
</dbReference>
<keyword evidence="1" id="KW-0808">Transferase</keyword>
<evidence type="ECO:0000313" key="6">
    <source>
        <dbReference type="Proteomes" id="UP000077701"/>
    </source>
</evidence>
<keyword evidence="6" id="KW-1185">Reference proteome</keyword>
<sequence>MKARITGVATYLPERTLSSSDVERRIEGYAPHRGIVERMTGIRLRHVAREDQQASDLAVEAVRGLAPPGAGGSFQPAGAAAAGAGGSFQPAGAAAAGAGGSFRSAGAAGAGVSGSFRSAGAAEAAGSGRAAYADADLMIFASASQDMVEPATAHIVAAKLGLSCPVFDVKNACNSMLNGIQVAEALILSGAHRKVLVCSGETPSRAIRWRVRDRAQFVDSFAGYTLSDSGAAVLVEADPERGIFHRDFSADSAAWAVGTLPGGGSVHPRDPEYSYFQGDGRRLKEAFERIGPDIFLNALKRTGLTWDDFAVVAVHQVAMPYLRFLAEVLDIPEDRLVVSLPDHGNCASATLPLQLALGSWEPGDRVALLGLGGGISMGVMLAEM</sequence>
<name>A0A171DK79_9ACTN</name>
<dbReference type="STRING" id="161355.PS9374_04903"/>
<dbReference type="EMBL" id="BDCX01000012">
    <property type="protein sequence ID" value="GAT69230.1"/>
    <property type="molecule type" value="Genomic_DNA"/>
</dbReference>
<dbReference type="GO" id="GO:0044550">
    <property type="term" value="P:secondary metabolite biosynthetic process"/>
    <property type="evidence" value="ECO:0007669"/>
    <property type="project" value="TreeGrafter"/>
</dbReference>
<dbReference type="Proteomes" id="UP000077701">
    <property type="component" value="Unassembled WGS sequence"/>
</dbReference>
<feature type="domain" description="Beta-ketoacyl-[acyl-carrier-protein] synthase III N-terminal" evidence="4">
    <location>
        <begin position="167"/>
        <end position="251"/>
    </location>
</feature>
<protein>
    <submittedName>
        <fullName evidence="5">3-oxoacyl-ACP synthase</fullName>
    </submittedName>
</protein>
<dbReference type="InterPro" id="IPR013747">
    <property type="entry name" value="ACP_syn_III_C"/>
</dbReference>
<organism evidence="5 6">
    <name type="scientific">Planomonospora sphaerica</name>
    <dbReference type="NCBI Taxonomy" id="161355"/>
    <lineage>
        <taxon>Bacteria</taxon>
        <taxon>Bacillati</taxon>
        <taxon>Actinomycetota</taxon>
        <taxon>Actinomycetes</taxon>
        <taxon>Streptosporangiales</taxon>
        <taxon>Streptosporangiaceae</taxon>
        <taxon>Planomonospora</taxon>
    </lineage>
</organism>
<dbReference type="AlphaFoldDB" id="A0A171DK79"/>
<gene>
    <name evidence="5" type="ORF">PS9374_04903</name>
</gene>
<reference evidence="6" key="2">
    <citation type="submission" date="2016-04" db="EMBL/GenBank/DDBJ databases">
        <title>Planomonospora sphaerica JCM9374 whole genome shotgun sequence.</title>
        <authorList>
            <person name="Suzuki T."/>
            <person name="Dohra H."/>
            <person name="Kodani S."/>
        </authorList>
    </citation>
    <scope>NUCLEOTIDE SEQUENCE [LARGE SCALE GENOMIC DNA]</scope>
    <source>
        <strain evidence="6">JCM 9374</strain>
    </source>
</reference>
<evidence type="ECO:0000313" key="5">
    <source>
        <dbReference type="EMBL" id="GAT69230.1"/>
    </source>
</evidence>
<reference evidence="5 6" key="1">
    <citation type="journal article" date="2016" name="Genome Announc.">
        <title>Draft Genome Sequence of Planomonospora sphaerica JCM9374, a Rare Actinomycete.</title>
        <authorList>
            <person name="Dohra H."/>
            <person name="Suzuki T."/>
            <person name="Inoue Y."/>
            <person name="Kodani S."/>
        </authorList>
    </citation>
    <scope>NUCLEOTIDE SEQUENCE [LARGE SCALE GENOMIC DNA]</scope>
    <source>
        <strain evidence="5 6">JCM 9374</strain>
    </source>
</reference>
<dbReference type="Pfam" id="PF08545">
    <property type="entry name" value="ACP_syn_III"/>
    <property type="match status" value="1"/>
</dbReference>
<dbReference type="PANTHER" id="PTHR34069">
    <property type="entry name" value="3-OXOACYL-[ACYL-CARRIER-PROTEIN] SYNTHASE 3"/>
    <property type="match status" value="1"/>
</dbReference>